<dbReference type="KEGG" id="trg:TRUGW13939_10330"/>
<dbReference type="EMBL" id="CP055902">
    <property type="protein sequence ID" value="QKX63161.1"/>
    <property type="molecule type" value="Genomic_DNA"/>
</dbReference>
<proteinExistence type="predicted"/>
<feature type="domain" description="Rhodopsin" evidence="1">
    <location>
        <begin position="82"/>
        <end position="151"/>
    </location>
</feature>
<accession>A0A7H8RBH8</accession>
<protein>
    <recommendedName>
        <fullName evidence="1">Rhodopsin domain-containing protein</fullName>
    </recommendedName>
</protein>
<gene>
    <name evidence="2" type="ORF">TRUGW13939_10330</name>
</gene>
<dbReference type="Pfam" id="PF20684">
    <property type="entry name" value="Fung_rhodopsin"/>
    <property type="match status" value="1"/>
</dbReference>
<evidence type="ECO:0000313" key="3">
    <source>
        <dbReference type="Proteomes" id="UP000509510"/>
    </source>
</evidence>
<evidence type="ECO:0000259" key="1">
    <source>
        <dbReference type="Pfam" id="PF20684"/>
    </source>
</evidence>
<keyword evidence="3" id="KW-1185">Reference proteome</keyword>
<dbReference type="Proteomes" id="UP000509510">
    <property type="component" value="Chromosome V"/>
</dbReference>
<reference evidence="3" key="1">
    <citation type="submission" date="2020-06" db="EMBL/GenBank/DDBJ databases">
        <title>A chromosome-scale genome assembly of Talaromyces rugulosus W13939.</title>
        <authorList>
            <person name="Wang B."/>
            <person name="Guo L."/>
            <person name="Ye K."/>
            <person name="Wang L."/>
        </authorList>
    </citation>
    <scope>NUCLEOTIDE SEQUENCE [LARGE SCALE GENOMIC DNA]</scope>
    <source>
        <strain evidence="3">W13939</strain>
    </source>
</reference>
<dbReference type="AlphaFoldDB" id="A0A7H8RBH8"/>
<evidence type="ECO:0000313" key="2">
    <source>
        <dbReference type="EMBL" id="QKX63161.1"/>
    </source>
</evidence>
<dbReference type="GeneID" id="55997810"/>
<feature type="non-terminal residue" evidence="2">
    <location>
        <position position="1"/>
    </location>
</feature>
<name>A0A7H8RBH8_TALRU</name>
<sequence>PATTWGIHLMCGDSPAVHSGDSLAVCLLDENHGSDWYRKLACFCGPSVLLGLHFDVLVPFSGRSRPIWLSGCYAGPWHTPGTRHCPEANASTLVFLAASETINSVIDFVMLALAIQVISNLQISMGEKLRIGVLFSLGTLSGIVGFIKITESYTAAYGH</sequence>
<dbReference type="RefSeq" id="XP_035349335.1">
    <property type="nucleotide sequence ID" value="XM_035493442.1"/>
</dbReference>
<organism evidence="2 3">
    <name type="scientific">Talaromyces rugulosus</name>
    <name type="common">Penicillium rugulosum</name>
    <dbReference type="NCBI Taxonomy" id="121627"/>
    <lineage>
        <taxon>Eukaryota</taxon>
        <taxon>Fungi</taxon>
        <taxon>Dikarya</taxon>
        <taxon>Ascomycota</taxon>
        <taxon>Pezizomycotina</taxon>
        <taxon>Eurotiomycetes</taxon>
        <taxon>Eurotiomycetidae</taxon>
        <taxon>Eurotiales</taxon>
        <taxon>Trichocomaceae</taxon>
        <taxon>Talaromyces</taxon>
        <taxon>Talaromyces sect. Islandici</taxon>
    </lineage>
</organism>
<dbReference type="InterPro" id="IPR049326">
    <property type="entry name" value="Rhodopsin_dom_fungi"/>
</dbReference>
<dbReference type="OrthoDB" id="444631at2759"/>